<dbReference type="EMBL" id="BAAAHH010000019">
    <property type="protein sequence ID" value="GAA0957543.1"/>
    <property type="molecule type" value="Genomic_DNA"/>
</dbReference>
<keyword evidence="2" id="KW-1133">Transmembrane helix</keyword>
<gene>
    <name evidence="3" type="ORF">GCM10009550_45080</name>
</gene>
<accession>A0ABP4C2X8</accession>
<feature type="region of interest" description="Disordered" evidence="1">
    <location>
        <begin position="115"/>
        <end position="134"/>
    </location>
</feature>
<keyword evidence="4" id="KW-1185">Reference proteome</keyword>
<evidence type="ECO:0000256" key="1">
    <source>
        <dbReference type="SAM" id="MobiDB-lite"/>
    </source>
</evidence>
<protein>
    <submittedName>
        <fullName evidence="3">Uncharacterized protein</fullName>
    </submittedName>
</protein>
<sequence>MAGRAGGGEEADFGGLDDGPGVAQYAGVDLSGPAEPPKAGIPSSGNWQMPEWMREETEANRAGSAGGGGFDEQEMRRDRSRTYLFAGLGTLAVAGIVALGVFVFAGDGGGDTEAEVKARPGVSTPSAGTDEQGALPPHKELMVFRGAGSPVTGMFPDPASGLQVPQFGGGWVEPNKKNRLAQSGWTGQQVLVTEKKGTQLWYGTVLTSPLGPVERQIWDKGGSLEKNAVAVAANLEERLYGFPHETVELASQPLKVGGHDGWLVARHLKYDRKPIRATSEVIATALVDTGKRYPSVLFVSLPDTHKKLWPDINKVIEQLKVG</sequence>
<feature type="transmembrane region" description="Helical" evidence="2">
    <location>
        <begin position="83"/>
        <end position="105"/>
    </location>
</feature>
<comment type="caution">
    <text evidence="3">The sequence shown here is derived from an EMBL/GenBank/DDBJ whole genome shotgun (WGS) entry which is preliminary data.</text>
</comment>
<feature type="region of interest" description="Disordered" evidence="1">
    <location>
        <begin position="1"/>
        <end position="47"/>
    </location>
</feature>
<name>A0ABP4C2X8_9ACTN</name>
<proteinExistence type="predicted"/>
<keyword evidence="2" id="KW-0812">Transmembrane</keyword>
<evidence type="ECO:0000256" key="2">
    <source>
        <dbReference type="SAM" id="Phobius"/>
    </source>
</evidence>
<keyword evidence="2" id="KW-0472">Membrane</keyword>
<evidence type="ECO:0000313" key="3">
    <source>
        <dbReference type="EMBL" id="GAA0957543.1"/>
    </source>
</evidence>
<reference evidence="4" key="1">
    <citation type="journal article" date="2019" name="Int. J. Syst. Evol. Microbiol.">
        <title>The Global Catalogue of Microorganisms (GCM) 10K type strain sequencing project: providing services to taxonomists for standard genome sequencing and annotation.</title>
        <authorList>
            <consortium name="The Broad Institute Genomics Platform"/>
            <consortium name="The Broad Institute Genome Sequencing Center for Infectious Disease"/>
            <person name="Wu L."/>
            <person name="Ma J."/>
        </authorList>
    </citation>
    <scope>NUCLEOTIDE SEQUENCE [LARGE SCALE GENOMIC DNA]</scope>
    <source>
        <strain evidence="4">JCM 10696</strain>
    </source>
</reference>
<organism evidence="3 4">
    <name type="scientific">Actinocorallia libanotica</name>
    <dbReference type="NCBI Taxonomy" id="46162"/>
    <lineage>
        <taxon>Bacteria</taxon>
        <taxon>Bacillati</taxon>
        <taxon>Actinomycetota</taxon>
        <taxon>Actinomycetes</taxon>
        <taxon>Streptosporangiales</taxon>
        <taxon>Thermomonosporaceae</taxon>
        <taxon>Actinocorallia</taxon>
    </lineage>
</organism>
<evidence type="ECO:0000313" key="4">
    <source>
        <dbReference type="Proteomes" id="UP001500665"/>
    </source>
</evidence>
<dbReference type="Proteomes" id="UP001500665">
    <property type="component" value="Unassembled WGS sequence"/>
</dbReference>